<gene>
    <name evidence="8" type="primary">cysK</name>
    <name evidence="8" type="ORF">HARCEL1_09595</name>
</gene>
<proteinExistence type="inferred from homology"/>
<comment type="similarity">
    <text evidence="2">Belongs to the cysteine synthase/cystathionine beta-synthase family.</text>
</comment>
<dbReference type="FunFam" id="3.40.50.1100:FF:000006">
    <property type="entry name" value="Cysteine synthase"/>
    <property type="match status" value="1"/>
</dbReference>
<dbReference type="CDD" id="cd01561">
    <property type="entry name" value="CBS_like"/>
    <property type="match status" value="1"/>
</dbReference>
<dbReference type="InterPro" id="IPR036052">
    <property type="entry name" value="TrpB-like_PALP_sf"/>
</dbReference>
<dbReference type="GeneID" id="36512760"/>
<dbReference type="InterPro" id="IPR005856">
    <property type="entry name" value="Cys_synth"/>
</dbReference>
<dbReference type="Proteomes" id="UP000244727">
    <property type="component" value="Chromosome"/>
</dbReference>
<dbReference type="SUPFAM" id="SSF53686">
    <property type="entry name" value="Tryptophan synthase beta subunit-like PLP-dependent enzymes"/>
    <property type="match status" value="1"/>
</dbReference>
<evidence type="ECO:0000313" key="8">
    <source>
        <dbReference type="EMBL" id="AWB27945.1"/>
    </source>
</evidence>
<dbReference type="EMBL" id="CP028858">
    <property type="protein sequence ID" value="AWB27945.1"/>
    <property type="molecule type" value="Genomic_DNA"/>
</dbReference>
<dbReference type="PANTHER" id="PTHR10314">
    <property type="entry name" value="CYSTATHIONINE BETA-SYNTHASE"/>
    <property type="match status" value="1"/>
</dbReference>
<dbReference type="NCBIfam" id="TIGR01139">
    <property type="entry name" value="cysK"/>
    <property type="match status" value="1"/>
</dbReference>
<dbReference type="AlphaFoldDB" id="A0A2R4X2D7"/>
<evidence type="ECO:0000256" key="5">
    <source>
        <dbReference type="ARBA" id="ARBA00022898"/>
    </source>
</evidence>
<name>A0A2R4X2D7_9EURY</name>
<dbReference type="Gene3D" id="3.40.50.1100">
    <property type="match status" value="2"/>
</dbReference>
<evidence type="ECO:0000256" key="2">
    <source>
        <dbReference type="ARBA" id="ARBA00007103"/>
    </source>
</evidence>
<accession>A0A2R4X2D7</accession>
<comment type="cofactor">
    <cofactor evidence="1">
        <name>pyridoxal 5'-phosphate</name>
        <dbReference type="ChEBI" id="CHEBI:597326"/>
    </cofactor>
</comment>
<keyword evidence="5" id="KW-0663">Pyridoxal phosphate</keyword>
<dbReference type="KEGG" id="harc:HARCEL1_09595"/>
<evidence type="ECO:0000256" key="3">
    <source>
        <dbReference type="ARBA" id="ARBA00022605"/>
    </source>
</evidence>
<evidence type="ECO:0000256" key="4">
    <source>
        <dbReference type="ARBA" id="ARBA00022679"/>
    </source>
</evidence>
<evidence type="ECO:0000256" key="6">
    <source>
        <dbReference type="ARBA" id="ARBA00023192"/>
    </source>
</evidence>
<keyword evidence="3" id="KW-0028">Amino-acid biosynthesis</keyword>
<reference evidence="8 9" key="1">
    <citation type="submission" date="2018-04" db="EMBL/GenBank/DDBJ databases">
        <title>Halococcoides cellulosivorans gen. nov., sp. nov., an extremely halophilic cellulose-utilizing haloarchaeon from hypersaline lakes.</title>
        <authorList>
            <person name="Sorokin D.Y."/>
            <person name="Toshchakov S.V."/>
            <person name="Samarov N.I."/>
            <person name="Korzhenkov A."/>
            <person name="Kublanov I.V."/>
        </authorList>
    </citation>
    <scope>NUCLEOTIDE SEQUENCE [LARGE SCALE GENOMIC DNA]</scope>
    <source>
        <strain evidence="8 9">HArcel1</strain>
    </source>
</reference>
<dbReference type="InterPro" id="IPR001926">
    <property type="entry name" value="TrpB-like_PALP"/>
</dbReference>
<evidence type="ECO:0000259" key="7">
    <source>
        <dbReference type="Pfam" id="PF00291"/>
    </source>
</evidence>
<dbReference type="Pfam" id="PF00291">
    <property type="entry name" value="PALP"/>
    <property type="match status" value="1"/>
</dbReference>
<evidence type="ECO:0000256" key="1">
    <source>
        <dbReference type="ARBA" id="ARBA00001933"/>
    </source>
</evidence>
<dbReference type="GO" id="GO:0004124">
    <property type="term" value="F:cysteine synthase activity"/>
    <property type="evidence" value="ECO:0007669"/>
    <property type="project" value="InterPro"/>
</dbReference>
<organism evidence="8 9">
    <name type="scientific">Halococcoides cellulosivorans</name>
    <dbReference type="NCBI Taxonomy" id="1679096"/>
    <lineage>
        <taxon>Archaea</taxon>
        <taxon>Methanobacteriati</taxon>
        <taxon>Methanobacteriota</taxon>
        <taxon>Stenosarchaea group</taxon>
        <taxon>Halobacteria</taxon>
        <taxon>Halobacteriales</taxon>
        <taxon>Haloarculaceae</taxon>
        <taxon>Halococcoides</taxon>
    </lineage>
</organism>
<dbReference type="InterPro" id="IPR050214">
    <property type="entry name" value="Cys_Synth/Cystath_Beta-Synth"/>
</dbReference>
<dbReference type="RefSeq" id="WP_108382872.1">
    <property type="nucleotide sequence ID" value="NZ_CP028858.1"/>
</dbReference>
<keyword evidence="4" id="KW-0808">Transferase</keyword>
<dbReference type="InterPro" id="IPR005859">
    <property type="entry name" value="CysK"/>
</dbReference>
<protein>
    <submittedName>
        <fullName evidence="8">Cysteine synthase A</fullName>
    </submittedName>
</protein>
<dbReference type="GO" id="GO:0006535">
    <property type="term" value="P:cysteine biosynthetic process from serine"/>
    <property type="evidence" value="ECO:0007669"/>
    <property type="project" value="InterPro"/>
</dbReference>
<keyword evidence="6" id="KW-0198">Cysteine biosynthesis</keyword>
<sequence length="300" mass="30721">MIADDATDLIGATPLLRADAFAENLLVKLESFNPYSVKDRIAREMIEAAIDAGEVTADTTVIEPTSGNTGIGLATVCAAHGLDLVLTMPESMSEERRALLAALGAELELTPAEDGMPGAIERAEAIAAERDDSFSPQQFENPVNATAHRTTTGPEIIDDVGDDLAAFVAGVGTGGTITGVGQAVDDAGVDADLIAVEPADSAVLSGGAAGSHGIQGIGAGFVPDVLDTDLIDEIRTVSRADAVADARKLARTEGIAGGISTGANVHVATEVAKQRDGPVVTIVCDPGERYLSTDLYESPE</sequence>
<dbReference type="NCBIfam" id="TIGR01136">
    <property type="entry name" value="cysKM"/>
    <property type="match status" value="1"/>
</dbReference>
<feature type="domain" description="Tryptophan synthase beta chain-like PALP" evidence="7">
    <location>
        <begin position="7"/>
        <end position="285"/>
    </location>
</feature>
<evidence type="ECO:0000313" key="9">
    <source>
        <dbReference type="Proteomes" id="UP000244727"/>
    </source>
</evidence>
<keyword evidence="9" id="KW-1185">Reference proteome</keyword>